<name>A0A2M8LSH2_9ACTN</name>
<keyword evidence="2" id="KW-0378">Hydrolase</keyword>
<accession>A0A2M8LSH2</accession>
<dbReference type="Gene3D" id="3.40.50.1820">
    <property type="entry name" value="alpha/beta hydrolase"/>
    <property type="match status" value="1"/>
</dbReference>
<dbReference type="InterPro" id="IPR000073">
    <property type="entry name" value="AB_hydrolase_1"/>
</dbReference>
<dbReference type="PRINTS" id="PR00111">
    <property type="entry name" value="ABHYDROLASE"/>
</dbReference>
<dbReference type="InterPro" id="IPR029058">
    <property type="entry name" value="AB_hydrolase_fold"/>
</dbReference>
<comment type="caution">
    <text evidence="2">The sequence shown here is derived from an EMBL/GenBank/DDBJ whole genome shotgun (WGS) entry which is preliminary data.</text>
</comment>
<dbReference type="AlphaFoldDB" id="A0A2M8LSH2"/>
<dbReference type="Proteomes" id="UP000230407">
    <property type="component" value="Unassembled WGS sequence"/>
</dbReference>
<dbReference type="RefSeq" id="WP_100204159.1">
    <property type="nucleotide sequence ID" value="NZ_PGGW01000067.1"/>
</dbReference>
<gene>
    <name evidence="2" type="ORF">CUT44_24805</name>
</gene>
<organism evidence="2 3">
    <name type="scientific">Streptomyces carminius</name>
    <dbReference type="NCBI Taxonomy" id="2665496"/>
    <lineage>
        <taxon>Bacteria</taxon>
        <taxon>Bacillati</taxon>
        <taxon>Actinomycetota</taxon>
        <taxon>Actinomycetes</taxon>
        <taxon>Kitasatosporales</taxon>
        <taxon>Streptomycetaceae</taxon>
        <taxon>Streptomyces</taxon>
    </lineage>
</organism>
<proteinExistence type="predicted"/>
<protein>
    <submittedName>
        <fullName evidence="2">Alpha/beta hydrolase</fullName>
    </submittedName>
</protein>
<evidence type="ECO:0000259" key="1">
    <source>
        <dbReference type="Pfam" id="PF12697"/>
    </source>
</evidence>
<reference evidence="2 3" key="1">
    <citation type="submission" date="2017-11" db="EMBL/GenBank/DDBJ databases">
        <title>Streptomyces carmine sp. nov., a novel actinomycete isolated from Sophora alopecuroides in Xinjiang, China.</title>
        <authorList>
            <person name="Wang Y."/>
            <person name="Luo X."/>
            <person name="Wan C."/>
            <person name="Zhang L."/>
        </authorList>
    </citation>
    <scope>NUCLEOTIDE SEQUENCE [LARGE SCALE GENOMIC DNA]</scope>
    <source>
        <strain evidence="2 3">TRM SA0054</strain>
    </source>
</reference>
<keyword evidence="3" id="KW-1185">Reference proteome</keyword>
<dbReference type="SUPFAM" id="SSF53474">
    <property type="entry name" value="alpha/beta-Hydrolases"/>
    <property type="match status" value="1"/>
</dbReference>
<dbReference type="PANTHER" id="PTHR43798">
    <property type="entry name" value="MONOACYLGLYCEROL LIPASE"/>
    <property type="match status" value="1"/>
</dbReference>
<dbReference type="InterPro" id="IPR050266">
    <property type="entry name" value="AB_hydrolase_sf"/>
</dbReference>
<sequence>MVEMTPHTMAAPGTSIHYWTAGPRDGPLVMCTHGLSMDHRMFDAQVGPLTEAGYRVLTWDVQGHGRSKPLPGKFSVTAAAEHLHALMGELGRDRAVLLGHSLGGFVSQELLYRRPEAVRALVVVGNNSLTMPLSASRRILFRLSPLLFLLTSDKWRRKVVSEGTATDPESRRYAYDATSRLCKKEFFRVWAGLSRCMRPDPDYRIPCPALLTRGENDSAGSVKGDFRAWVEREPNGESAVVPDAGHNANQDNPEFFNRRLLEFLSSWVGEGAERPSSDRFG</sequence>
<evidence type="ECO:0000313" key="3">
    <source>
        <dbReference type="Proteomes" id="UP000230407"/>
    </source>
</evidence>
<evidence type="ECO:0000313" key="2">
    <source>
        <dbReference type="EMBL" id="PJE94903.1"/>
    </source>
</evidence>
<feature type="domain" description="AB hydrolase-1" evidence="1">
    <location>
        <begin position="31"/>
        <end position="258"/>
    </location>
</feature>
<dbReference type="Pfam" id="PF12697">
    <property type="entry name" value="Abhydrolase_6"/>
    <property type="match status" value="1"/>
</dbReference>
<dbReference type="GO" id="GO:0016787">
    <property type="term" value="F:hydrolase activity"/>
    <property type="evidence" value="ECO:0007669"/>
    <property type="project" value="UniProtKB-KW"/>
</dbReference>
<dbReference type="EMBL" id="PGGW01000067">
    <property type="protein sequence ID" value="PJE94903.1"/>
    <property type="molecule type" value="Genomic_DNA"/>
</dbReference>